<dbReference type="InterPro" id="IPR032508">
    <property type="entry name" value="FecR_C"/>
</dbReference>
<proteinExistence type="predicted"/>
<dbReference type="PANTHER" id="PTHR30273">
    <property type="entry name" value="PERIPLASMIC SIGNAL SENSOR AND SIGMA FACTOR ACTIVATOR FECR-RELATED"/>
    <property type="match status" value="1"/>
</dbReference>
<evidence type="ECO:0000256" key="1">
    <source>
        <dbReference type="SAM" id="Phobius"/>
    </source>
</evidence>
<accession>A0ABU7I8X8</accession>
<dbReference type="PIRSF" id="PIRSF018266">
    <property type="entry name" value="FecR"/>
    <property type="match status" value="1"/>
</dbReference>
<keyword evidence="1" id="KW-1133">Transmembrane helix</keyword>
<dbReference type="InterPro" id="IPR006860">
    <property type="entry name" value="FecR"/>
</dbReference>
<feature type="domain" description="FecR protein" evidence="2">
    <location>
        <begin position="160"/>
        <end position="254"/>
    </location>
</feature>
<organism evidence="4 5">
    <name type="scientific">Pedobacter albus</name>
    <dbReference type="NCBI Taxonomy" id="3113905"/>
    <lineage>
        <taxon>Bacteria</taxon>
        <taxon>Pseudomonadati</taxon>
        <taxon>Bacteroidota</taxon>
        <taxon>Sphingobacteriia</taxon>
        <taxon>Sphingobacteriales</taxon>
        <taxon>Sphingobacteriaceae</taxon>
        <taxon>Pedobacter</taxon>
    </lineage>
</organism>
<dbReference type="Proteomes" id="UP001336835">
    <property type="component" value="Unassembled WGS sequence"/>
</dbReference>
<dbReference type="Pfam" id="PF04773">
    <property type="entry name" value="FecR"/>
    <property type="match status" value="1"/>
</dbReference>
<evidence type="ECO:0000313" key="5">
    <source>
        <dbReference type="Proteomes" id="UP001336835"/>
    </source>
</evidence>
<evidence type="ECO:0000259" key="2">
    <source>
        <dbReference type="Pfam" id="PF04773"/>
    </source>
</evidence>
<dbReference type="Pfam" id="PF16344">
    <property type="entry name" value="FecR_C"/>
    <property type="match status" value="1"/>
</dbReference>
<evidence type="ECO:0000259" key="3">
    <source>
        <dbReference type="Pfam" id="PF16344"/>
    </source>
</evidence>
<keyword evidence="1" id="KW-0472">Membrane</keyword>
<dbReference type="InterPro" id="IPR012373">
    <property type="entry name" value="Ferrdict_sens_TM"/>
</dbReference>
<evidence type="ECO:0000313" key="4">
    <source>
        <dbReference type="EMBL" id="MEE1945829.1"/>
    </source>
</evidence>
<comment type="caution">
    <text evidence="4">The sequence shown here is derived from an EMBL/GenBank/DDBJ whole genome shotgun (WGS) entry which is preliminary data.</text>
</comment>
<dbReference type="EMBL" id="JAZDQT010000002">
    <property type="protein sequence ID" value="MEE1945829.1"/>
    <property type="molecule type" value="Genomic_DNA"/>
</dbReference>
<gene>
    <name evidence="4" type="ORF">VRU48_11975</name>
</gene>
<dbReference type="RefSeq" id="WP_330108149.1">
    <property type="nucleotide sequence ID" value="NZ_JAZDQT010000002.1"/>
</dbReference>
<feature type="transmembrane region" description="Helical" evidence="1">
    <location>
        <begin position="77"/>
        <end position="95"/>
    </location>
</feature>
<protein>
    <submittedName>
        <fullName evidence="4">FecR domain-containing protein</fullName>
    </submittedName>
</protein>
<dbReference type="Gene3D" id="3.55.50.30">
    <property type="match status" value="1"/>
</dbReference>
<keyword evidence="1" id="KW-0812">Transmembrane</keyword>
<dbReference type="Gene3D" id="2.60.120.1440">
    <property type="match status" value="1"/>
</dbReference>
<sequence length="367" mass="41315">MNIEKEELLRLLKKYRAGQTSPAEEEFLEAYYHLFEHSDDGLEKLDAAAKEALKQNIRAGLDQKITLQQKSFWLRNYRSIAAVAFLILVGSYLLLTQLPKHESFSKTTQISKTYDIAPGSNKAILTLANGQSIALKNEKDEKLIYQWLDSGATTTVAYNTITTPRGGQFQLTLPDGSRVWLNAASSISFPTAFTGKERRVETTGEVYFEVAKEHLPFIVSTAGQEVEVLGTHFNINAYADEGQIKTTLLEGSVRIAASADHKTRLLKPGQQAVFMPSGQFVAIQEADTEMAVAWKNGFFKFDKQNIQSVMRQISRWYDIEVVYQGNLPDDEYVGKIKRSANVSGVLNILRLSKLNFKVEERKIIVYN</sequence>
<name>A0ABU7I8X8_9SPHI</name>
<keyword evidence="5" id="KW-1185">Reference proteome</keyword>
<reference evidence="4 5" key="1">
    <citation type="submission" date="2024-01" db="EMBL/GenBank/DDBJ databases">
        <title>Pedobacter sp. nov., isolated from fresh soil.</title>
        <authorList>
            <person name="Le N.T.T."/>
        </authorList>
    </citation>
    <scope>NUCLEOTIDE SEQUENCE [LARGE SCALE GENOMIC DNA]</scope>
    <source>
        <strain evidence="4 5">KR3-3</strain>
    </source>
</reference>
<dbReference type="PANTHER" id="PTHR30273:SF2">
    <property type="entry name" value="PROTEIN FECR"/>
    <property type="match status" value="1"/>
</dbReference>
<feature type="domain" description="Protein FecR C-terminal" evidence="3">
    <location>
        <begin position="299"/>
        <end position="365"/>
    </location>
</feature>